<sequence length="81" mass="9384">MTPEPETSYDTQRKFRAPDDEWEPFEAATKAVHPEGRSPRGRVIREFIRWYLRRPGARLPERPAAGPWSKPAPDRPATVED</sequence>
<evidence type="ECO:0000313" key="3">
    <source>
        <dbReference type="Proteomes" id="UP000595703"/>
    </source>
</evidence>
<dbReference type="AlphaFoldDB" id="A0A7U3UYL6"/>
<reference evidence="2 3" key="1">
    <citation type="journal article" date="2010" name="J. Bacteriol.">
        <title>Biochemical characterization of a novel indole prenyltransferase from Streptomyces sp. SN-593.</title>
        <authorList>
            <person name="Takahashi S."/>
            <person name="Takagi H."/>
            <person name="Toyoda A."/>
            <person name="Uramoto M."/>
            <person name="Nogawa T."/>
            <person name="Ueki M."/>
            <person name="Sakaki Y."/>
            <person name="Osada H."/>
        </authorList>
    </citation>
    <scope>NUCLEOTIDE SEQUENCE [LARGE SCALE GENOMIC DNA]</scope>
    <source>
        <strain evidence="2 3">SN-593</strain>
    </source>
</reference>
<reference evidence="2 3" key="4">
    <citation type="journal article" date="2020" name="Sci. Rep.">
        <title>beta-carboline chemical signals induce reveromycin production through a LuxR family regulator in Streptomyces sp. SN-593.</title>
        <authorList>
            <person name="Panthee S."/>
            <person name="Kito N."/>
            <person name="Hayashi T."/>
            <person name="Shimizu T."/>
            <person name="Ishikawa J."/>
            <person name="Hamamoto H."/>
            <person name="Osada H."/>
            <person name="Takahashi S."/>
        </authorList>
    </citation>
    <scope>NUCLEOTIDE SEQUENCE [LARGE SCALE GENOMIC DNA]</scope>
    <source>
        <strain evidence="2 3">SN-593</strain>
    </source>
</reference>
<evidence type="ECO:0000313" key="2">
    <source>
        <dbReference type="EMBL" id="BBB01115.1"/>
    </source>
</evidence>
<accession>A0A7U3UYL6</accession>
<name>A0A7U3UYL6_9ACTN</name>
<keyword evidence="3" id="KW-1185">Reference proteome</keyword>
<protein>
    <submittedName>
        <fullName evidence="2">Uncharacterized protein</fullName>
    </submittedName>
</protein>
<dbReference type="KEGG" id="arev:RVR_8371"/>
<organism evidence="2 3">
    <name type="scientific">Actinacidiphila reveromycinica</name>
    <dbReference type="NCBI Taxonomy" id="659352"/>
    <lineage>
        <taxon>Bacteria</taxon>
        <taxon>Bacillati</taxon>
        <taxon>Actinomycetota</taxon>
        <taxon>Actinomycetes</taxon>
        <taxon>Kitasatosporales</taxon>
        <taxon>Streptomycetaceae</taxon>
        <taxon>Actinacidiphila</taxon>
    </lineage>
</organism>
<reference evidence="2 3" key="3">
    <citation type="journal article" date="2011" name="Nat. Chem. Biol.">
        <title>Reveromycin A biosynthesis uses RevG and RevJ for stereospecific spiroacetal formation.</title>
        <authorList>
            <person name="Takahashi S."/>
            <person name="Toyoda A."/>
            <person name="Sekiyama Y."/>
            <person name="Takagi H."/>
            <person name="Nogawa T."/>
            <person name="Uramoto M."/>
            <person name="Suzuki R."/>
            <person name="Koshino H."/>
            <person name="Kumano T."/>
            <person name="Panthee S."/>
            <person name="Dairi T."/>
            <person name="Ishikawa J."/>
            <person name="Ikeda H."/>
            <person name="Sakaki Y."/>
            <person name="Osada H."/>
        </authorList>
    </citation>
    <scope>NUCLEOTIDE SEQUENCE [LARGE SCALE GENOMIC DNA]</scope>
    <source>
        <strain evidence="2 3">SN-593</strain>
    </source>
</reference>
<reference evidence="2 3" key="2">
    <citation type="journal article" date="2011" name="J. Antibiot.">
        <title>Furaquinocins I and J: novel polyketide isoprenoid hybrid compounds from Streptomyces reveromyceticus SN-593.</title>
        <authorList>
            <person name="Panthee S."/>
            <person name="Takahashi S."/>
            <person name="Takagi H."/>
            <person name="Nogawa T."/>
            <person name="Oowada E."/>
            <person name="Uramoto M."/>
            <person name="Osada H."/>
        </authorList>
    </citation>
    <scope>NUCLEOTIDE SEQUENCE [LARGE SCALE GENOMIC DNA]</scope>
    <source>
        <strain evidence="2 3">SN-593</strain>
    </source>
</reference>
<dbReference type="RefSeq" id="WP_202237062.1">
    <property type="nucleotide sequence ID" value="NZ_AP018365.1"/>
</dbReference>
<proteinExistence type="predicted"/>
<feature type="region of interest" description="Disordered" evidence="1">
    <location>
        <begin position="58"/>
        <end position="81"/>
    </location>
</feature>
<dbReference type="EMBL" id="AP018365">
    <property type="protein sequence ID" value="BBB01115.1"/>
    <property type="molecule type" value="Genomic_DNA"/>
</dbReference>
<feature type="region of interest" description="Disordered" evidence="1">
    <location>
        <begin position="1"/>
        <end position="22"/>
    </location>
</feature>
<dbReference type="Proteomes" id="UP000595703">
    <property type="component" value="Chromosome"/>
</dbReference>
<evidence type="ECO:0000256" key="1">
    <source>
        <dbReference type="SAM" id="MobiDB-lite"/>
    </source>
</evidence>
<gene>
    <name evidence="2" type="ORF">RVR_8371</name>
</gene>